<dbReference type="InterPro" id="IPR036318">
    <property type="entry name" value="FAD-bd_PCMH-like_sf"/>
</dbReference>
<dbReference type="PANTHER" id="PTHR42973:SF39">
    <property type="entry name" value="FAD-BINDING PCMH-TYPE DOMAIN-CONTAINING PROTEIN"/>
    <property type="match status" value="1"/>
</dbReference>
<dbReference type="RefSeq" id="WP_344050726.1">
    <property type="nucleotide sequence ID" value="NZ_BAAAHG010000029.1"/>
</dbReference>
<feature type="region of interest" description="Disordered" evidence="6">
    <location>
        <begin position="1"/>
        <end position="33"/>
    </location>
</feature>
<dbReference type="Pfam" id="PF01565">
    <property type="entry name" value="FAD_binding_4"/>
    <property type="match status" value="1"/>
</dbReference>
<evidence type="ECO:0000256" key="3">
    <source>
        <dbReference type="ARBA" id="ARBA00022630"/>
    </source>
</evidence>
<dbReference type="EMBL" id="BAAAHG010000029">
    <property type="protein sequence ID" value="GAA0917922.1"/>
    <property type="molecule type" value="Genomic_DNA"/>
</dbReference>
<organism evidence="8 9">
    <name type="scientific">Streptomyces thermoalcalitolerans</name>
    <dbReference type="NCBI Taxonomy" id="65605"/>
    <lineage>
        <taxon>Bacteria</taxon>
        <taxon>Bacillati</taxon>
        <taxon>Actinomycetota</taxon>
        <taxon>Actinomycetes</taxon>
        <taxon>Kitasatosporales</taxon>
        <taxon>Streptomycetaceae</taxon>
        <taxon>Streptomyces</taxon>
    </lineage>
</organism>
<evidence type="ECO:0000313" key="9">
    <source>
        <dbReference type="Proteomes" id="UP001501005"/>
    </source>
</evidence>
<evidence type="ECO:0000256" key="4">
    <source>
        <dbReference type="ARBA" id="ARBA00022827"/>
    </source>
</evidence>
<sequence>MNGIHPGAVDTAGSGPADGKQPGEPGGPGLPRPLLDRFARRLHGRLVLPEGPDYHAARTLWNGMTDRRPACVARCRDDDDVVAAVNVARDNGLPLAVRGGGHGVAGQAVCEGGLVVDLPEMTDVDVDPEGRTVRAQGGCTLADLDRATQRYGLAVPLGVVSASWAGSPGSRRSRRRCTASPSWRFSPCPPVRARPRPRKGSALCDRSGRSPDPSAT</sequence>
<reference evidence="8 9" key="1">
    <citation type="journal article" date="2019" name="Int. J. Syst. Evol. Microbiol.">
        <title>The Global Catalogue of Microorganisms (GCM) 10K type strain sequencing project: providing services to taxonomists for standard genome sequencing and annotation.</title>
        <authorList>
            <consortium name="The Broad Institute Genomics Platform"/>
            <consortium name="The Broad Institute Genome Sequencing Center for Infectious Disease"/>
            <person name="Wu L."/>
            <person name="Ma J."/>
        </authorList>
    </citation>
    <scope>NUCLEOTIDE SEQUENCE [LARGE SCALE GENOMIC DNA]</scope>
    <source>
        <strain evidence="8 9">JCM 10673</strain>
    </source>
</reference>
<evidence type="ECO:0000259" key="7">
    <source>
        <dbReference type="PROSITE" id="PS51387"/>
    </source>
</evidence>
<dbReference type="InterPro" id="IPR016167">
    <property type="entry name" value="FAD-bd_PCMH_sub1"/>
</dbReference>
<dbReference type="SUPFAM" id="SSF56176">
    <property type="entry name" value="FAD-binding/transporter-associated domain-like"/>
    <property type="match status" value="1"/>
</dbReference>
<dbReference type="Proteomes" id="UP001501005">
    <property type="component" value="Unassembled WGS sequence"/>
</dbReference>
<evidence type="ECO:0000256" key="6">
    <source>
        <dbReference type="SAM" id="MobiDB-lite"/>
    </source>
</evidence>
<proteinExistence type="inferred from homology"/>
<comment type="cofactor">
    <cofactor evidence="1">
        <name>FAD</name>
        <dbReference type="ChEBI" id="CHEBI:57692"/>
    </cofactor>
</comment>
<dbReference type="InterPro" id="IPR006093">
    <property type="entry name" value="Oxy_OxRdtase_FAD_BS"/>
</dbReference>
<name>A0ABN1NWB9_9ACTN</name>
<feature type="region of interest" description="Disordered" evidence="6">
    <location>
        <begin position="164"/>
        <end position="216"/>
    </location>
</feature>
<accession>A0ABN1NWB9</accession>
<protein>
    <recommendedName>
        <fullName evidence="7">FAD-binding PCMH-type domain-containing protein</fullName>
    </recommendedName>
</protein>
<dbReference type="InterPro" id="IPR016166">
    <property type="entry name" value="FAD-bd_PCMH"/>
</dbReference>
<dbReference type="InterPro" id="IPR050416">
    <property type="entry name" value="FAD-linked_Oxidoreductase"/>
</dbReference>
<dbReference type="InterPro" id="IPR016169">
    <property type="entry name" value="FAD-bd_PCMH_sub2"/>
</dbReference>
<dbReference type="PROSITE" id="PS00862">
    <property type="entry name" value="OX2_COVAL_FAD"/>
    <property type="match status" value="1"/>
</dbReference>
<dbReference type="PROSITE" id="PS51387">
    <property type="entry name" value="FAD_PCMH"/>
    <property type="match status" value="1"/>
</dbReference>
<keyword evidence="9" id="KW-1185">Reference proteome</keyword>
<keyword evidence="3" id="KW-0285">Flavoprotein</keyword>
<dbReference type="Gene3D" id="3.30.465.10">
    <property type="match status" value="1"/>
</dbReference>
<comment type="caution">
    <text evidence="8">The sequence shown here is derived from an EMBL/GenBank/DDBJ whole genome shotgun (WGS) entry which is preliminary data.</text>
</comment>
<evidence type="ECO:0000256" key="5">
    <source>
        <dbReference type="ARBA" id="ARBA00023002"/>
    </source>
</evidence>
<keyword evidence="5" id="KW-0560">Oxidoreductase</keyword>
<feature type="domain" description="FAD-binding PCMH-type" evidence="7">
    <location>
        <begin position="65"/>
        <end position="171"/>
    </location>
</feature>
<evidence type="ECO:0000256" key="2">
    <source>
        <dbReference type="ARBA" id="ARBA00005466"/>
    </source>
</evidence>
<evidence type="ECO:0000313" key="8">
    <source>
        <dbReference type="EMBL" id="GAA0917922.1"/>
    </source>
</evidence>
<dbReference type="Gene3D" id="3.30.43.10">
    <property type="entry name" value="Uridine Diphospho-n-acetylenolpyruvylglucosamine Reductase, domain 2"/>
    <property type="match status" value="1"/>
</dbReference>
<gene>
    <name evidence="8" type="ORF">GCM10009549_35130</name>
</gene>
<keyword evidence="4" id="KW-0274">FAD</keyword>
<comment type="similarity">
    <text evidence="2">Belongs to the oxygen-dependent FAD-linked oxidoreductase family.</text>
</comment>
<dbReference type="InterPro" id="IPR006094">
    <property type="entry name" value="Oxid_FAD_bind_N"/>
</dbReference>
<evidence type="ECO:0000256" key="1">
    <source>
        <dbReference type="ARBA" id="ARBA00001974"/>
    </source>
</evidence>
<dbReference type="PANTHER" id="PTHR42973">
    <property type="entry name" value="BINDING OXIDOREDUCTASE, PUTATIVE (AFU_ORTHOLOGUE AFUA_1G17690)-RELATED"/>
    <property type="match status" value="1"/>
</dbReference>